<dbReference type="SUPFAM" id="SSF56801">
    <property type="entry name" value="Acetyl-CoA synthetase-like"/>
    <property type="match status" value="1"/>
</dbReference>
<dbReference type="Pfam" id="PF00501">
    <property type="entry name" value="AMP-binding"/>
    <property type="match status" value="1"/>
</dbReference>
<organism evidence="2">
    <name type="scientific">Hemiselmis andersenii</name>
    <name type="common">Cryptophyte alga</name>
    <dbReference type="NCBI Taxonomy" id="464988"/>
    <lineage>
        <taxon>Eukaryota</taxon>
        <taxon>Cryptophyceae</taxon>
        <taxon>Cryptomonadales</taxon>
        <taxon>Hemiselmidaceae</taxon>
        <taxon>Hemiselmis</taxon>
    </lineage>
</organism>
<feature type="domain" description="AMP-dependent synthetase/ligase" evidence="1">
    <location>
        <begin position="50"/>
        <end position="144"/>
    </location>
</feature>
<gene>
    <name evidence="2" type="ORF">HAND1043_LOCUS24066</name>
</gene>
<dbReference type="Gene3D" id="3.40.50.12780">
    <property type="entry name" value="N-terminal domain of ligase-like"/>
    <property type="match status" value="1"/>
</dbReference>
<dbReference type="InterPro" id="IPR000873">
    <property type="entry name" value="AMP-dep_synth/lig_dom"/>
</dbReference>
<dbReference type="AlphaFoldDB" id="A0A6U4M604"/>
<sequence length="250" mass="27139">MIGARAGLRALRAAAPWARSVSPAVNSQRRSFSMMVTTEFSKALTAGVAAQPHHDAVKLHLEDCQPVRWTNKELDRQVVAFAKGMEHSDFAPGSKIVIWTKDVAEGIVAQLGAIQAGLNVTVLDAEANADDLAKAMGGARGLIFSPNLQPNEAAVNAVLSVIPEIADVKEDKVISSQEFPELRYVFTTGFYRREGMVKYAKIFSYDPTYTVAAASLGKIEYAGPGTPTKVSKLPFFDETVTFKRDDADFE</sequence>
<protein>
    <recommendedName>
        <fullName evidence="1">AMP-dependent synthetase/ligase domain-containing protein</fullName>
    </recommendedName>
</protein>
<dbReference type="InterPro" id="IPR042099">
    <property type="entry name" value="ANL_N_sf"/>
</dbReference>
<name>A0A6U4M604_HEMAN</name>
<evidence type="ECO:0000259" key="1">
    <source>
        <dbReference type="Pfam" id="PF00501"/>
    </source>
</evidence>
<evidence type="ECO:0000313" key="2">
    <source>
        <dbReference type="EMBL" id="CAD8757552.1"/>
    </source>
</evidence>
<reference evidence="2" key="1">
    <citation type="submission" date="2021-01" db="EMBL/GenBank/DDBJ databases">
        <authorList>
            <person name="Corre E."/>
            <person name="Pelletier E."/>
            <person name="Niang G."/>
            <person name="Scheremetjew M."/>
            <person name="Finn R."/>
            <person name="Kale V."/>
            <person name="Holt S."/>
            <person name="Cochrane G."/>
            <person name="Meng A."/>
            <person name="Brown T."/>
            <person name="Cohen L."/>
        </authorList>
    </citation>
    <scope>NUCLEOTIDE SEQUENCE</scope>
    <source>
        <strain evidence="2">CCMP441</strain>
    </source>
</reference>
<accession>A0A6U4M604</accession>
<proteinExistence type="predicted"/>
<dbReference type="EMBL" id="HBFK01039642">
    <property type="protein sequence ID" value="CAD8757552.1"/>
    <property type="molecule type" value="Transcribed_RNA"/>
</dbReference>